<dbReference type="EMBL" id="RXIC02000100">
    <property type="protein sequence ID" value="KAB1201046.1"/>
    <property type="molecule type" value="Genomic_DNA"/>
</dbReference>
<proteinExistence type="predicted"/>
<gene>
    <name evidence="4" type="ORF">CJ030_MR0G005161</name>
</gene>
<dbReference type="Proteomes" id="UP000516437">
    <property type="component" value="Unassembled WGS sequence"/>
</dbReference>
<sequence length="135" mass="14872">MAQMVCGSCLRLLKYPQGSRHVKCSCCDTINFVLEAHEVGQVKCGSCGVLLMYPYGASSVKCSSCSFVTEIGVCELLSCSYRCQFLPLLLVYMTGIPWILVEKLCVLNKRFGCLCDGHFYTNLGCCLLPCKLSLL</sequence>
<feature type="domain" description="Zinc finger LSD1-type" evidence="3">
    <location>
        <begin position="44"/>
        <end position="68"/>
    </location>
</feature>
<reference evidence="4 5" key="1">
    <citation type="journal article" date="2019" name="Plant Biotechnol. J.">
        <title>The red bayberry genome and genetic basis of sex determination.</title>
        <authorList>
            <person name="Jia H.M."/>
            <person name="Jia H.J."/>
            <person name="Cai Q.L."/>
            <person name="Wang Y."/>
            <person name="Zhao H.B."/>
            <person name="Yang W.F."/>
            <person name="Wang G.Y."/>
            <person name="Li Y.H."/>
            <person name="Zhan D.L."/>
            <person name="Shen Y.T."/>
            <person name="Niu Q.F."/>
            <person name="Chang L."/>
            <person name="Qiu J."/>
            <person name="Zhao L."/>
            <person name="Xie H.B."/>
            <person name="Fu W.Y."/>
            <person name="Jin J."/>
            <person name="Li X.W."/>
            <person name="Jiao Y."/>
            <person name="Zhou C.C."/>
            <person name="Tu T."/>
            <person name="Chai C.Y."/>
            <person name="Gao J.L."/>
            <person name="Fan L.J."/>
            <person name="van de Weg E."/>
            <person name="Wang J.Y."/>
            <person name="Gao Z.S."/>
        </authorList>
    </citation>
    <scope>NUCLEOTIDE SEQUENCE [LARGE SCALE GENOMIC DNA]</scope>
    <source>
        <tissue evidence="4">Leaves</tissue>
    </source>
</reference>
<dbReference type="NCBIfam" id="TIGR01053">
    <property type="entry name" value="LSD1"/>
    <property type="match status" value="2"/>
</dbReference>
<accession>A0A6A1ULI9</accession>
<dbReference type="Pfam" id="PF06943">
    <property type="entry name" value="zf-LSD1"/>
    <property type="match status" value="2"/>
</dbReference>
<evidence type="ECO:0000256" key="1">
    <source>
        <dbReference type="ARBA" id="ARBA00004123"/>
    </source>
</evidence>
<comment type="subcellular location">
    <subcellularLocation>
        <location evidence="1">Nucleus</location>
    </subcellularLocation>
</comment>
<keyword evidence="5" id="KW-1185">Reference proteome</keyword>
<dbReference type="AlphaFoldDB" id="A0A6A1ULI9"/>
<organism evidence="4 5">
    <name type="scientific">Morella rubra</name>
    <name type="common">Chinese bayberry</name>
    <dbReference type="NCBI Taxonomy" id="262757"/>
    <lineage>
        <taxon>Eukaryota</taxon>
        <taxon>Viridiplantae</taxon>
        <taxon>Streptophyta</taxon>
        <taxon>Embryophyta</taxon>
        <taxon>Tracheophyta</taxon>
        <taxon>Spermatophyta</taxon>
        <taxon>Magnoliopsida</taxon>
        <taxon>eudicotyledons</taxon>
        <taxon>Gunneridae</taxon>
        <taxon>Pentapetalae</taxon>
        <taxon>rosids</taxon>
        <taxon>fabids</taxon>
        <taxon>Fagales</taxon>
        <taxon>Myricaceae</taxon>
        <taxon>Morella</taxon>
    </lineage>
</organism>
<dbReference type="PANTHER" id="PTHR31747:SF17">
    <property type="entry name" value="PROTEIN LOL2"/>
    <property type="match status" value="1"/>
</dbReference>
<comment type="caution">
    <text evidence="4">The sequence shown here is derived from an EMBL/GenBank/DDBJ whole genome shotgun (WGS) entry which is preliminary data.</text>
</comment>
<evidence type="ECO:0000256" key="2">
    <source>
        <dbReference type="ARBA" id="ARBA00023242"/>
    </source>
</evidence>
<dbReference type="OrthoDB" id="509329at2759"/>
<dbReference type="InterPro" id="IPR040319">
    <property type="entry name" value="LSD1-like"/>
</dbReference>
<evidence type="ECO:0000259" key="3">
    <source>
        <dbReference type="Pfam" id="PF06943"/>
    </source>
</evidence>
<evidence type="ECO:0000313" key="5">
    <source>
        <dbReference type="Proteomes" id="UP000516437"/>
    </source>
</evidence>
<name>A0A6A1ULI9_9ROSI</name>
<keyword evidence="2" id="KW-0539">Nucleus</keyword>
<evidence type="ECO:0000313" key="4">
    <source>
        <dbReference type="EMBL" id="KAB1201046.1"/>
    </source>
</evidence>
<dbReference type="PANTHER" id="PTHR31747">
    <property type="entry name" value="PROTEIN LSD1"/>
    <property type="match status" value="1"/>
</dbReference>
<dbReference type="GO" id="GO:0005634">
    <property type="term" value="C:nucleus"/>
    <property type="evidence" value="ECO:0007669"/>
    <property type="project" value="UniProtKB-SubCell"/>
</dbReference>
<protein>
    <submittedName>
        <fullName evidence="4">Protein LOL2</fullName>
    </submittedName>
</protein>
<feature type="domain" description="Zinc finger LSD1-type" evidence="3">
    <location>
        <begin position="6"/>
        <end position="30"/>
    </location>
</feature>
<dbReference type="InterPro" id="IPR005735">
    <property type="entry name" value="Znf_LSD1"/>
</dbReference>